<keyword evidence="1" id="KW-0732">Signal</keyword>
<comment type="caution">
    <text evidence="2">The sequence shown here is derived from an EMBL/GenBank/DDBJ whole genome shotgun (WGS) entry which is preliminary data.</text>
</comment>
<organism evidence="2 3">
    <name type="scientific">Streptomyces pseudovenezuelae</name>
    <dbReference type="NCBI Taxonomy" id="67350"/>
    <lineage>
        <taxon>Bacteria</taxon>
        <taxon>Bacillati</taxon>
        <taxon>Actinomycetota</taxon>
        <taxon>Actinomycetes</taxon>
        <taxon>Kitasatosporales</taxon>
        <taxon>Streptomycetaceae</taxon>
        <taxon>Streptomyces</taxon>
        <taxon>Streptomyces aurantiacus group</taxon>
    </lineage>
</organism>
<sequence>MRIRRALSLLGAIFAAIALCAAAVSPAAAATSTTSRSLSPASAQGVGVGTWVDGFRTLYQCPANGCNQGQAYPGNDLADVCTWQGWDLVYNRANGHTGFIARSNLGVGAPRSNQDCNSVGHKGGVYVNDTIRQCPSAVCNAGQAFVGNDIGVICYVTNATEIWFWVLNHANGHEGFILYLTSRNLHWEGAVPPC</sequence>
<gene>
    <name evidence="2" type="ORF">M2283_009133</name>
</gene>
<reference evidence="2 3" key="1">
    <citation type="submission" date="2023-04" db="EMBL/GenBank/DDBJ databases">
        <title>Forest soil microbial communities from Buena Vista Peninsula, Colon Province, Panama.</title>
        <authorList>
            <person name="Bouskill N."/>
        </authorList>
    </citation>
    <scope>NUCLEOTIDE SEQUENCE [LARGE SCALE GENOMIC DNA]</scope>
    <source>
        <strain evidence="2 3">GGS1</strain>
    </source>
</reference>
<dbReference type="RefSeq" id="WP_280882484.1">
    <property type="nucleotide sequence ID" value="NZ_JARXVH010000026.1"/>
</dbReference>
<accession>A0ABT6M1D1</accession>
<feature type="signal peptide" evidence="1">
    <location>
        <begin position="1"/>
        <end position="29"/>
    </location>
</feature>
<keyword evidence="3" id="KW-1185">Reference proteome</keyword>
<protein>
    <recommendedName>
        <fullName evidence="4">SH3 domain-containing protein</fullName>
    </recommendedName>
</protein>
<feature type="chain" id="PRO_5046312520" description="SH3 domain-containing protein" evidence="1">
    <location>
        <begin position="30"/>
        <end position="194"/>
    </location>
</feature>
<proteinExistence type="predicted"/>
<evidence type="ECO:0000313" key="3">
    <source>
        <dbReference type="Proteomes" id="UP001160499"/>
    </source>
</evidence>
<evidence type="ECO:0000313" key="2">
    <source>
        <dbReference type="EMBL" id="MDH6221786.1"/>
    </source>
</evidence>
<evidence type="ECO:0008006" key="4">
    <source>
        <dbReference type="Google" id="ProtNLM"/>
    </source>
</evidence>
<dbReference type="EMBL" id="JARXVH010000026">
    <property type="protein sequence ID" value="MDH6221786.1"/>
    <property type="molecule type" value="Genomic_DNA"/>
</dbReference>
<name>A0ABT6M1D1_9ACTN</name>
<evidence type="ECO:0000256" key="1">
    <source>
        <dbReference type="SAM" id="SignalP"/>
    </source>
</evidence>
<dbReference type="Proteomes" id="UP001160499">
    <property type="component" value="Unassembled WGS sequence"/>
</dbReference>